<dbReference type="PANTHER" id="PTHR31760:SF0">
    <property type="entry name" value="S-ADENOSYL-L-METHIONINE-DEPENDENT METHYLTRANSFERASES SUPERFAMILY PROTEIN"/>
    <property type="match status" value="1"/>
</dbReference>
<gene>
    <name evidence="6" type="primary">rsmG</name>
    <name evidence="7" type="ORF">CF386_03315</name>
</gene>
<feature type="binding site" evidence="6">
    <location>
        <position position="78"/>
    </location>
    <ligand>
        <name>S-adenosyl-L-methionine</name>
        <dbReference type="ChEBI" id="CHEBI:59789"/>
    </ligand>
</feature>
<dbReference type="PANTHER" id="PTHR31760">
    <property type="entry name" value="S-ADENOSYL-L-METHIONINE-DEPENDENT METHYLTRANSFERASES SUPERFAMILY PROTEIN"/>
    <property type="match status" value="1"/>
</dbReference>
<keyword evidence="2 6" id="KW-0698">rRNA processing</keyword>
<evidence type="ECO:0000313" key="7">
    <source>
        <dbReference type="EMBL" id="ASK78133.1"/>
    </source>
</evidence>
<evidence type="ECO:0000256" key="3">
    <source>
        <dbReference type="ARBA" id="ARBA00022603"/>
    </source>
</evidence>
<dbReference type="InterPro" id="IPR003682">
    <property type="entry name" value="rRNA_ssu_MeTfrase_G"/>
</dbReference>
<comment type="subcellular location">
    <subcellularLocation>
        <location evidence="6">Cytoplasm</location>
    </subcellularLocation>
</comment>
<feature type="binding site" evidence="6">
    <location>
        <begin position="129"/>
        <end position="130"/>
    </location>
    <ligand>
        <name>S-adenosyl-L-methionine</name>
        <dbReference type="ChEBI" id="CHEBI:59789"/>
    </ligand>
</feature>
<dbReference type="HAMAP" id="MF_00074">
    <property type="entry name" value="16SrRNA_methyltr_G"/>
    <property type="match status" value="1"/>
</dbReference>
<keyword evidence="4 6" id="KW-0808">Transferase</keyword>
<keyword evidence="8" id="KW-1185">Reference proteome</keyword>
<dbReference type="NCBIfam" id="TIGR00138">
    <property type="entry name" value="rsmG_gidB"/>
    <property type="match status" value="1"/>
</dbReference>
<comment type="caution">
    <text evidence="6">Lacks conserved residue(s) required for the propagation of feature annotation.</text>
</comment>
<accession>A0A220VDW7</accession>
<dbReference type="Proteomes" id="UP000242175">
    <property type="component" value="Chromosome large"/>
</dbReference>
<dbReference type="GO" id="GO:0070043">
    <property type="term" value="F:rRNA (guanine-N7-)-methyltransferase activity"/>
    <property type="evidence" value="ECO:0007669"/>
    <property type="project" value="UniProtKB-UniRule"/>
</dbReference>
<comment type="catalytic activity">
    <reaction evidence="6">
        <text>guanosine(527) in 16S rRNA + S-adenosyl-L-methionine = N(7)-methylguanosine(527) in 16S rRNA + S-adenosyl-L-homocysteine</text>
        <dbReference type="Rhea" id="RHEA:42732"/>
        <dbReference type="Rhea" id="RHEA-COMP:10209"/>
        <dbReference type="Rhea" id="RHEA-COMP:10210"/>
        <dbReference type="ChEBI" id="CHEBI:57856"/>
        <dbReference type="ChEBI" id="CHEBI:59789"/>
        <dbReference type="ChEBI" id="CHEBI:74269"/>
        <dbReference type="ChEBI" id="CHEBI:74480"/>
        <dbReference type="EC" id="2.1.1.170"/>
    </reaction>
</comment>
<dbReference type="PIRSF" id="PIRSF003078">
    <property type="entry name" value="GidB"/>
    <property type="match status" value="1"/>
</dbReference>
<dbReference type="AlphaFoldDB" id="A0A220VDW7"/>
<organism evidence="7 8">
    <name type="scientific">Paraphotobacterium marinum</name>
    <dbReference type="NCBI Taxonomy" id="1755811"/>
    <lineage>
        <taxon>Bacteria</taxon>
        <taxon>Pseudomonadati</taxon>
        <taxon>Pseudomonadota</taxon>
        <taxon>Gammaproteobacteria</taxon>
        <taxon>Vibrionales</taxon>
        <taxon>Vibrionaceae</taxon>
        <taxon>Paraphotobacterium</taxon>
    </lineage>
</organism>
<evidence type="ECO:0000256" key="5">
    <source>
        <dbReference type="ARBA" id="ARBA00022691"/>
    </source>
</evidence>
<evidence type="ECO:0000256" key="2">
    <source>
        <dbReference type="ARBA" id="ARBA00022552"/>
    </source>
</evidence>
<name>A0A220VDW7_9GAMM</name>
<proteinExistence type="inferred from homology"/>
<comment type="similarity">
    <text evidence="6">Belongs to the methyltransferase superfamily. RNA methyltransferase RsmG family.</text>
</comment>
<feature type="binding site" evidence="6">
    <location>
        <position position="83"/>
    </location>
    <ligand>
        <name>S-adenosyl-L-methionine</name>
        <dbReference type="ChEBI" id="CHEBI:59789"/>
    </ligand>
</feature>
<reference evidence="7 8" key="1">
    <citation type="journal article" date="2016" name="Int. J. Syst. Evol. Microbiol.">
        <title>Paraphotobacterium marinum gen. nov., sp. nov., a member of the family Vibrionaceae, isolated from surface seawater.</title>
        <authorList>
            <person name="Huang Z."/>
            <person name="Dong C."/>
            <person name="Shao Z."/>
        </authorList>
    </citation>
    <scope>NUCLEOTIDE SEQUENCE [LARGE SCALE GENOMIC DNA]</scope>
    <source>
        <strain evidence="7 8">NSCS20N07D</strain>
    </source>
</reference>
<dbReference type="Gene3D" id="3.40.50.150">
    <property type="entry name" value="Vaccinia Virus protein VP39"/>
    <property type="match status" value="1"/>
</dbReference>
<protein>
    <recommendedName>
        <fullName evidence="6">Ribosomal RNA small subunit methyltransferase G</fullName>
        <ecNumber evidence="6">2.1.1.170</ecNumber>
    </recommendedName>
    <alternativeName>
        <fullName evidence="6">16S rRNA 7-methylguanosine methyltransferase</fullName>
        <shortName evidence="6">16S rRNA m7G methyltransferase</shortName>
    </alternativeName>
</protein>
<evidence type="ECO:0000256" key="1">
    <source>
        <dbReference type="ARBA" id="ARBA00022490"/>
    </source>
</evidence>
<dbReference type="SUPFAM" id="SSF53335">
    <property type="entry name" value="S-adenosyl-L-methionine-dependent methyltransferases"/>
    <property type="match status" value="1"/>
</dbReference>
<comment type="function">
    <text evidence="6">Specifically methylates the N7 position of guanine in position 527 of 16S rRNA.</text>
</comment>
<dbReference type="OrthoDB" id="9808773at2"/>
<evidence type="ECO:0000256" key="6">
    <source>
        <dbReference type="HAMAP-Rule" id="MF_00074"/>
    </source>
</evidence>
<sequence>MHSKELIEQLERLVNKTDLEVNSKQINLLAEYVLLLKKWNKAYNLTSIKNENDMLIKHIMDSLVVSPFLEGENFIDVGTGPGLPGIPLSIINPNRTFFLLDSLGKRTRFLNHVKGTLSLKNINIVQSRVEKFIPDIKFDGVLSRAFTSIPNMLELCNHLVDTQGFFYALKGNIDKEEVSQIDSSYIVTDIFSLKVPELNASRSLVKLKKQKLLKGV</sequence>
<keyword evidence="3 6" id="KW-0489">Methyltransferase</keyword>
<evidence type="ECO:0000313" key="8">
    <source>
        <dbReference type="Proteomes" id="UP000242175"/>
    </source>
</evidence>
<dbReference type="KEGG" id="pmai:CF386_03315"/>
<feature type="binding site" evidence="6">
    <location>
        <position position="144"/>
    </location>
    <ligand>
        <name>S-adenosyl-L-methionine</name>
        <dbReference type="ChEBI" id="CHEBI:59789"/>
    </ligand>
</feature>
<dbReference type="Pfam" id="PF02527">
    <property type="entry name" value="GidB"/>
    <property type="match status" value="1"/>
</dbReference>
<evidence type="ECO:0000256" key="4">
    <source>
        <dbReference type="ARBA" id="ARBA00022679"/>
    </source>
</evidence>
<dbReference type="EC" id="2.1.1.170" evidence="6"/>
<dbReference type="InterPro" id="IPR029063">
    <property type="entry name" value="SAM-dependent_MTases_sf"/>
</dbReference>
<dbReference type="EMBL" id="CP022355">
    <property type="protein sequence ID" value="ASK78133.1"/>
    <property type="molecule type" value="Genomic_DNA"/>
</dbReference>
<dbReference type="RefSeq" id="WP_089073042.1">
    <property type="nucleotide sequence ID" value="NZ_CBCSAM010000012.1"/>
</dbReference>
<dbReference type="GO" id="GO:0005829">
    <property type="term" value="C:cytosol"/>
    <property type="evidence" value="ECO:0007669"/>
    <property type="project" value="TreeGrafter"/>
</dbReference>
<keyword evidence="5 6" id="KW-0949">S-adenosyl-L-methionine</keyword>
<keyword evidence="1 6" id="KW-0963">Cytoplasm</keyword>